<accession>A0A1H3XPW3</accession>
<evidence type="ECO:0008006" key="5">
    <source>
        <dbReference type="Google" id="ProtNLM"/>
    </source>
</evidence>
<dbReference type="SUPFAM" id="SSF46785">
    <property type="entry name" value="Winged helix' DNA-binding domain"/>
    <property type="match status" value="1"/>
</dbReference>
<reference evidence="3 4" key="1">
    <citation type="submission" date="2016-10" db="EMBL/GenBank/DDBJ databases">
        <authorList>
            <person name="de Groot N.N."/>
        </authorList>
    </citation>
    <scope>NUCLEOTIDE SEQUENCE [LARGE SCALE GENOMIC DNA]</scope>
    <source>
        <strain evidence="3 4">DSM 21228</strain>
    </source>
</reference>
<feature type="domain" description="DUF4143" evidence="2">
    <location>
        <begin position="185"/>
        <end position="342"/>
    </location>
</feature>
<protein>
    <recommendedName>
        <fullName evidence="5">AAA+ ATPase domain-containing protein</fullName>
    </recommendedName>
</protein>
<keyword evidence="4" id="KW-1185">Reference proteome</keyword>
<dbReference type="Proteomes" id="UP000199397">
    <property type="component" value="Unassembled WGS sequence"/>
</dbReference>
<dbReference type="InterPro" id="IPR036390">
    <property type="entry name" value="WH_DNA-bd_sf"/>
</dbReference>
<evidence type="ECO:0000313" key="3">
    <source>
        <dbReference type="EMBL" id="SEA01383.1"/>
    </source>
</evidence>
<dbReference type="Gene3D" id="3.40.50.300">
    <property type="entry name" value="P-loop containing nucleotide triphosphate hydrolases"/>
    <property type="match status" value="1"/>
</dbReference>
<evidence type="ECO:0000259" key="2">
    <source>
        <dbReference type="Pfam" id="PF13635"/>
    </source>
</evidence>
<dbReference type="EMBL" id="FNQP01000003">
    <property type="protein sequence ID" value="SEA01383.1"/>
    <property type="molecule type" value="Genomic_DNA"/>
</dbReference>
<sequence length="395" mass="44323">MFHNLQMITRQLYPHLVEHLAQFPAVALLGPRQAGKTTLAEVLCSQRESCLYLDLESPTDRNKLLDPEAYLSQHEDKLVILDEVQRLPELFQPLRSLIDRGRKKGLHHGRFLLLGSASGDLLRQSGESLAGRIAYLELPPFQVIETPPAAQDVLWVRGGFPTSFLAANDRQSVVWRQNLISTYLERDIPSYGTRIPAETLRRFWTMLAHNQGGMLNVSQLGKNLMVDTKTVSRYLDLLVDLLLVRRVLPWHSNVGKRLVKSPKVYIRDSGLVHALLGIHDADTLLGHPVVGNSWEGFCMENLLNAAPFNTTSGFYRSSAGAEVDLLLDIAGQGLWAIEIKRSATAKPRRGFYQACEDLQPAKRLLVYPGNERYPIGEGVEVVGLRLLVEQLQQLV</sequence>
<evidence type="ECO:0000313" key="4">
    <source>
        <dbReference type="Proteomes" id="UP000199397"/>
    </source>
</evidence>
<name>A0A1H3XPW3_9GAMM</name>
<dbReference type="InterPro" id="IPR025420">
    <property type="entry name" value="DUF4143"/>
</dbReference>
<dbReference type="AlphaFoldDB" id="A0A1H3XPW3"/>
<evidence type="ECO:0000259" key="1">
    <source>
        <dbReference type="Pfam" id="PF13173"/>
    </source>
</evidence>
<dbReference type="SUPFAM" id="SSF52540">
    <property type="entry name" value="P-loop containing nucleoside triphosphate hydrolases"/>
    <property type="match status" value="1"/>
</dbReference>
<feature type="domain" description="AAA" evidence="1">
    <location>
        <begin position="23"/>
        <end position="145"/>
    </location>
</feature>
<dbReference type="PANTHER" id="PTHR43566:SF2">
    <property type="entry name" value="DUF4143 DOMAIN-CONTAINING PROTEIN"/>
    <property type="match status" value="1"/>
</dbReference>
<dbReference type="Pfam" id="PF13173">
    <property type="entry name" value="AAA_14"/>
    <property type="match status" value="1"/>
</dbReference>
<dbReference type="InterPro" id="IPR027417">
    <property type="entry name" value="P-loop_NTPase"/>
</dbReference>
<dbReference type="Pfam" id="PF13635">
    <property type="entry name" value="DUF4143"/>
    <property type="match status" value="1"/>
</dbReference>
<dbReference type="InterPro" id="IPR041682">
    <property type="entry name" value="AAA_14"/>
</dbReference>
<dbReference type="STRING" id="525918.SAMN05660964_00767"/>
<dbReference type="CDD" id="cd00009">
    <property type="entry name" value="AAA"/>
    <property type="match status" value="1"/>
</dbReference>
<dbReference type="RefSeq" id="WP_245706905.1">
    <property type="nucleotide sequence ID" value="NZ_FNQP01000003.1"/>
</dbReference>
<proteinExistence type="predicted"/>
<organism evidence="3 4">
    <name type="scientific">Thiothrix caldifontis</name>
    <dbReference type="NCBI Taxonomy" id="525918"/>
    <lineage>
        <taxon>Bacteria</taxon>
        <taxon>Pseudomonadati</taxon>
        <taxon>Pseudomonadota</taxon>
        <taxon>Gammaproteobacteria</taxon>
        <taxon>Thiotrichales</taxon>
        <taxon>Thiotrichaceae</taxon>
        <taxon>Thiothrix</taxon>
    </lineage>
</organism>
<gene>
    <name evidence="3" type="ORF">SAMN05660964_00767</name>
</gene>
<dbReference type="PANTHER" id="PTHR43566">
    <property type="entry name" value="CONSERVED PROTEIN"/>
    <property type="match status" value="1"/>
</dbReference>